<dbReference type="InterPro" id="IPR009075">
    <property type="entry name" value="AcylCo_DH/oxidase_C"/>
</dbReference>
<dbReference type="AlphaFoldDB" id="A0A1X0CQH1"/>
<keyword evidence="3 5" id="KW-0285">Flavoprotein</keyword>
<evidence type="ECO:0000313" key="9">
    <source>
        <dbReference type="EMBL" id="ORA62333.1"/>
    </source>
</evidence>
<dbReference type="SUPFAM" id="SSF47203">
    <property type="entry name" value="Acyl-CoA dehydrogenase C-terminal domain-like"/>
    <property type="match status" value="1"/>
</dbReference>
<dbReference type="Pfam" id="PF00441">
    <property type="entry name" value="Acyl-CoA_dh_1"/>
    <property type="match status" value="1"/>
</dbReference>
<dbReference type="PANTHER" id="PTHR42707">
    <property type="entry name" value="ACYL-COA DEHYDROGENASE"/>
    <property type="match status" value="1"/>
</dbReference>
<evidence type="ECO:0000256" key="5">
    <source>
        <dbReference type="RuleBase" id="RU362125"/>
    </source>
</evidence>
<dbReference type="PANTHER" id="PTHR42707:SF3">
    <property type="entry name" value="ACYL-COA DEHYDROGENASE AIDB-RELATED"/>
    <property type="match status" value="1"/>
</dbReference>
<comment type="similarity">
    <text evidence="2 5">Belongs to the acyl-CoA dehydrogenase family.</text>
</comment>
<dbReference type="OrthoDB" id="9771038at2"/>
<reference evidence="9 10" key="1">
    <citation type="submission" date="2016-12" db="EMBL/GenBank/DDBJ databases">
        <title>The new phylogeny of genus Mycobacterium.</title>
        <authorList>
            <person name="Tortoli E."/>
            <person name="Trovato A."/>
            <person name="Cirillo D.M."/>
        </authorList>
    </citation>
    <scope>NUCLEOTIDE SEQUENCE [LARGE SCALE GENOMIC DNA]</scope>
    <source>
        <strain evidence="9 10">DSM 45130</strain>
    </source>
</reference>
<keyword evidence="4 5" id="KW-0274">FAD</keyword>
<dbReference type="SUPFAM" id="SSF56645">
    <property type="entry name" value="Acyl-CoA dehydrogenase NM domain-like"/>
    <property type="match status" value="1"/>
</dbReference>
<dbReference type="Gene3D" id="6.10.250.600">
    <property type="match status" value="1"/>
</dbReference>
<dbReference type="Proteomes" id="UP000192801">
    <property type="component" value="Unassembled WGS sequence"/>
</dbReference>
<protein>
    <submittedName>
        <fullName evidence="9">DNA alkylation response protein</fullName>
    </submittedName>
</protein>
<dbReference type="Gene3D" id="1.20.140.10">
    <property type="entry name" value="Butyryl-CoA Dehydrogenase, subunit A, domain 3"/>
    <property type="match status" value="1"/>
</dbReference>
<dbReference type="InterPro" id="IPR036250">
    <property type="entry name" value="AcylCo_DH-like_C"/>
</dbReference>
<comment type="cofactor">
    <cofactor evidence="1 5">
        <name>FAD</name>
        <dbReference type="ChEBI" id="CHEBI:57692"/>
    </cofactor>
</comment>
<evidence type="ECO:0000313" key="10">
    <source>
        <dbReference type="Proteomes" id="UP000192801"/>
    </source>
</evidence>
<evidence type="ECO:0000259" key="6">
    <source>
        <dbReference type="Pfam" id="PF00441"/>
    </source>
</evidence>
<feature type="domain" description="Adaptive response protein AidB N-terminal" evidence="8">
    <location>
        <begin position="9"/>
        <end position="162"/>
    </location>
</feature>
<dbReference type="Gene3D" id="2.40.110.20">
    <property type="match status" value="1"/>
</dbReference>
<evidence type="ECO:0000256" key="4">
    <source>
        <dbReference type="ARBA" id="ARBA00022827"/>
    </source>
</evidence>
<accession>A0A1X0CQH1</accession>
<evidence type="ECO:0000256" key="1">
    <source>
        <dbReference type="ARBA" id="ARBA00001974"/>
    </source>
</evidence>
<name>A0A1X0CQH1_9MYCO</name>
<organism evidence="9 10">
    <name type="scientific">Mycolicibacterium insubricum</name>
    <dbReference type="NCBI Taxonomy" id="444597"/>
    <lineage>
        <taxon>Bacteria</taxon>
        <taxon>Bacillati</taxon>
        <taxon>Actinomycetota</taxon>
        <taxon>Actinomycetes</taxon>
        <taxon>Mycobacteriales</taxon>
        <taxon>Mycobacteriaceae</taxon>
        <taxon>Mycolicibacterium</taxon>
    </lineage>
</organism>
<evidence type="ECO:0000256" key="3">
    <source>
        <dbReference type="ARBA" id="ARBA00022630"/>
    </source>
</evidence>
<dbReference type="InterPro" id="IPR052904">
    <property type="entry name" value="Acyl-CoA_dehydrogenase-like"/>
</dbReference>
<dbReference type="InterPro" id="IPR041504">
    <property type="entry name" value="AidB_N"/>
</dbReference>
<sequence>MPDTHVVFNQAPPLLDYNPATSPVLMEALEREGGVWGADEVFALGALSGTEQAQRWGELADRNAPILHTHDRYGHRIDEIEYDPAYHELMRTAIAHGLHAAPWADDRPGAHVVRAAKNGVWTPEPGHLCPISMTYAVVPALRYNPELAEIYEPLLTSRVYDPVLRVPATKSGITAGMSMTEKQGGSDVRAGTTAAVPNADGSYTLTGHKWFTSAAMGDVFLVLAQAPSGLSCFFLPRILPDGTRNRMMIARLKDKLGNHANASSEIEYDGATAWLVGEEGRGVATIIEMVNLTRLDCALGSATSMRTGLARAMHHTQYRKAFGAYLIDAPLMRNVLADMAIEAEAATMLAMRMAGATDAAVRGDVRETMFRRIGLAAAKYWICKQATAHAAEAMECFGGNGYAEESGMPRLYREAPLMGIWEGSGNVSALDTLRAMATRPDCVEVLFDELSGPAGQDPRLAAHVVALRAQLADPATLEYRARRIAEDIALGMQGALLVAHGHPAVTEAFLATRLAGDRGGAYGTLPAGLDLAPILERAMVKGG</sequence>
<dbReference type="EMBL" id="MVHS01000092">
    <property type="protein sequence ID" value="ORA62333.1"/>
    <property type="molecule type" value="Genomic_DNA"/>
</dbReference>
<dbReference type="STRING" id="444597.BST26_20900"/>
<feature type="domain" description="Acyl-CoA oxidase/dehydrogenase middle" evidence="7">
    <location>
        <begin position="177"/>
        <end position="269"/>
    </location>
</feature>
<dbReference type="Pfam" id="PF18158">
    <property type="entry name" value="AidB_N"/>
    <property type="match status" value="1"/>
</dbReference>
<dbReference type="InterPro" id="IPR006091">
    <property type="entry name" value="Acyl-CoA_Oxase/DH_mid-dom"/>
</dbReference>
<dbReference type="InterPro" id="IPR009100">
    <property type="entry name" value="AcylCoA_DH/oxidase_NM_dom_sf"/>
</dbReference>
<feature type="domain" description="Acyl-CoA dehydrogenase/oxidase C-terminal" evidence="6">
    <location>
        <begin position="280"/>
        <end position="434"/>
    </location>
</feature>
<dbReference type="InterPro" id="IPR006089">
    <property type="entry name" value="Acyl-CoA_DH_CS"/>
</dbReference>
<evidence type="ECO:0000259" key="7">
    <source>
        <dbReference type="Pfam" id="PF02770"/>
    </source>
</evidence>
<dbReference type="PROSITE" id="PS00073">
    <property type="entry name" value="ACYL_COA_DH_2"/>
    <property type="match status" value="1"/>
</dbReference>
<dbReference type="GO" id="GO:0003995">
    <property type="term" value="F:acyl-CoA dehydrogenase activity"/>
    <property type="evidence" value="ECO:0007669"/>
    <property type="project" value="InterPro"/>
</dbReference>
<dbReference type="Pfam" id="PF02770">
    <property type="entry name" value="Acyl-CoA_dh_M"/>
    <property type="match status" value="1"/>
</dbReference>
<comment type="caution">
    <text evidence="9">The sequence shown here is derived from an EMBL/GenBank/DDBJ whole genome shotgun (WGS) entry which is preliminary data.</text>
</comment>
<dbReference type="RefSeq" id="WP_083033816.1">
    <property type="nucleotide sequence ID" value="NZ_AP022618.1"/>
</dbReference>
<keyword evidence="5" id="KW-0560">Oxidoreductase</keyword>
<keyword evidence="10" id="KW-1185">Reference proteome</keyword>
<proteinExistence type="inferred from homology"/>
<gene>
    <name evidence="9" type="ORF">BST26_20900</name>
</gene>
<evidence type="ECO:0000256" key="2">
    <source>
        <dbReference type="ARBA" id="ARBA00009347"/>
    </source>
</evidence>
<evidence type="ECO:0000259" key="8">
    <source>
        <dbReference type="Pfam" id="PF18158"/>
    </source>
</evidence>
<dbReference type="FunFam" id="1.20.140.10:FF:000022">
    <property type="entry name" value="Acyl-CoA dehydrogenase FadE8"/>
    <property type="match status" value="1"/>
</dbReference>